<dbReference type="EMBL" id="CAIIXF020000004">
    <property type="protein sequence ID" value="CAH1782071.1"/>
    <property type="molecule type" value="Genomic_DNA"/>
</dbReference>
<proteinExistence type="predicted"/>
<name>A0A8S4NM28_OWEFU</name>
<keyword evidence="2" id="KW-1185">Reference proteome</keyword>
<evidence type="ECO:0000313" key="1">
    <source>
        <dbReference type="EMBL" id="CAH1782071.1"/>
    </source>
</evidence>
<accession>A0A8S4NM28</accession>
<evidence type="ECO:0000313" key="2">
    <source>
        <dbReference type="Proteomes" id="UP000749559"/>
    </source>
</evidence>
<sequence>IIGREDPSDASYKKDSIKEPERICRRVSKKLIIKGLNTRIPNNWKEFLLNDENEMQLSQLILEEWKKIKERQIHVVRSVQCTSDRTTVTHRVEPSLKSSHKEVDTKIILHAINMK</sequence>
<gene>
    <name evidence="1" type="ORF">OFUS_LOCUS8555</name>
</gene>
<dbReference type="OrthoDB" id="6156806at2759"/>
<feature type="non-terminal residue" evidence="1">
    <location>
        <position position="1"/>
    </location>
</feature>
<organism evidence="1 2">
    <name type="scientific">Owenia fusiformis</name>
    <name type="common">Polychaete worm</name>
    <dbReference type="NCBI Taxonomy" id="6347"/>
    <lineage>
        <taxon>Eukaryota</taxon>
        <taxon>Metazoa</taxon>
        <taxon>Spiralia</taxon>
        <taxon>Lophotrochozoa</taxon>
        <taxon>Annelida</taxon>
        <taxon>Polychaeta</taxon>
        <taxon>Sedentaria</taxon>
        <taxon>Canalipalpata</taxon>
        <taxon>Sabellida</taxon>
        <taxon>Oweniida</taxon>
        <taxon>Oweniidae</taxon>
        <taxon>Owenia</taxon>
    </lineage>
</organism>
<dbReference type="Proteomes" id="UP000749559">
    <property type="component" value="Unassembled WGS sequence"/>
</dbReference>
<dbReference type="AlphaFoldDB" id="A0A8S4NM28"/>
<reference evidence="1" key="1">
    <citation type="submission" date="2022-03" db="EMBL/GenBank/DDBJ databases">
        <authorList>
            <person name="Martin C."/>
        </authorList>
    </citation>
    <scope>NUCLEOTIDE SEQUENCE</scope>
</reference>
<comment type="caution">
    <text evidence="1">The sequence shown here is derived from an EMBL/GenBank/DDBJ whole genome shotgun (WGS) entry which is preliminary data.</text>
</comment>
<protein>
    <submittedName>
        <fullName evidence="1">Uncharacterized protein</fullName>
    </submittedName>
</protein>